<gene>
    <name evidence="1" type="ORF">S03H2_16366</name>
</gene>
<evidence type="ECO:0000313" key="1">
    <source>
        <dbReference type="EMBL" id="GAH40187.1"/>
    </source>
</evidence>
<dbReference type="AlphaFoldDB" id="X1F5H1"/>
<name>X1F5H1_9ZZZZ</name>
<comment type="caution">
    <text evidence="1">The sequence shown here is derived from an EMBL/GenBank/DDBJ whole genome shotgun (WGS) entry which is preliminary data.</text>
</comment>
<accession>X1F5H1</accession>
<organism evidence="1">
    <name type="scientific">marine sediment metagenome</name>
    <dbReference type="NCBI Taxonomy" id="412755"/>
    <lineage>
        <taxon>unclassified sequences</taxon>
        <taxon>metagenomes</taxon>
        <taxon>ecological metagenomes</taxon>
    </lineage>
</organism>
<feature type="non-terminal residue" evidence="1">
    <location>
        <position position="86"/>
    </location>
</feature>
<proteinExistence type="predicted"/>
<reference evidence="1" key="1">
    <citation type="journal article" date="2014" name="Front. Microbiol.">
        <title>High frequency of phylogenetically diverse reductive dehalogenase-homologous genes in deep subseafloor sedimentary metagenomes.</title>
        <authorList>
            <person name="Kawai M."/>
            <person name="Futagami T."/>
            <person name="Toyoda A."/>
            <person name="Takaki Y."/>
            <person name="Nishi S."/>
            <person name="Hori S."/>
            <person name="Arai W."/>
            <person name="Tsubouchi T."/>
            <person name="Morono Y."/>
            <person name="Uchiyama I."/>
            <person name="Ito T."/>
            <person name="Fujiyama A."/>
            <person name="Inagaki F."/>
            <person name="Takami H."/>
        </authorList>
    </citation>
    <scope>NUCLEOTIDE SEQUENCE</scope>
    <source>
        <strain evidence="1">Expedition CK06-06</strain>
    </source>
</reference>
<protein>
    <submittedName>
        <fullName evidence="1">Uncharacterized protein</fullName>
    </submittedName>
</protein>
<dbReference type="EMBL" id="BARU01008357">
    <property type="protein sequence ID" value="GAH40187.1"/>
    <property type="molecule type" value="Genomic_DNA"/>
</dbReference>
<sequence length="86" mass="9634">MIVKSASKIAEKWARVTPERTVDYEEGVRNPSKDWEKETLDAEGRYEAGIKASITRKAFGKGVKKVGTAKQQSKTILKGLIRWPEG</sequence>